<organism evidence="4 5">
    <name type="scientific">Solirubrobacter deserti</name>
    <dbReference type="NCBI Taxonomy" id="2282478"/>
    <lineage>
        <taxon>Bacteria</taxon>
        <taxon>Bacillati</taxon>
        <taxon>Actinomycetota</taxon>
        <taxon>Thermoleophilia</taxon>
        <taxon>Solirubrobacterales</taxon>
        <taxon>Solirubrobacteraceae</taxon>
        <taxon>Solirubrobacter</taxon>
    </lineage>
</organism>
<dbReference type="PANTHER" id="PTHR45947:SF3">
    <property type="entry name" value="SULFOQUINOVOSYL TRANSFERASE SQD2"/>
    <property type="match status" value="1"/>
</dbReference>
<evidence type="ECO:0000259" key="3">
    <source>
        <dbReference type="Pfam" id="PF13439"/>
    </source>
</evidence>
<dbReference type="InterPro" id="IPR028098">
    <property type="entry name" value="Glyco_trans_4-like_N"/>
</dbReference>
<dbReference type="EC" id="2.4.-.-" evidence="4"/>
<reference evidence="4" key="1">
    <citation type="submission" date="2022-10" db="EMBL/GenBank/DDBJ databases">
        <title>The WGS of Solirubrobacter sp. CPCC 204708.</title>
        <authorList>
            <person name="Jiang Z."/>
        </authorList>
    </citation>
    <scope>NUCLEOTIDE SEQUENCE</scope>
    <source>
        <strain evidence="4">CPCC 204708</strain>
    </source>
</reference>
<dbReference type="EMBL" id="JAPCID010000016">
    <property type="protein sequence ID" value="MDA0138445.1"/>
    <property type="molecule type" value="Genomic_DNA"/>
</dbReference>
<keyword evidence="5" id="KW-1185">Reference proteome</keyword>
<name>A0ABT4RJJ0_9ACTN</name>
<dbReference type="Gene3D" id="3.40.50.2000">
    <property type="entry name" value="Glycogen Phosphorylase B"/>
    <property type="match status" value="2"/>
</dbReference>
<dbReference type="GO" id="GO:0016757">
    <property type="term" value="F:glycosyltransferase activity"/>
    <property type="evidence" value="ECO:0007669"/>
    <property type="project" value="UniProtKB-KW"/>
</dbReference>
<evidence type="ECO:0000313" key="4">
    <source>
        <dbReference type="EMBL" id="MDA0138445.1"/>
    </source>
</evidence>
<accession>A0ABT4RJJ0</accession>
<feature type="domain" description="Glycosyltransferase subfamily 4-like N-terminal" evidence="3">
    <location>
        <begin position="12"/>
        <end position="158"/>
    </location>
</feature>
<dbReference type="Pfam" id="PF13439">
    <property type="entry name" value="Glyco_transf_4"/>
    <property type="match status" value="1"/>
</dbReference>
<keyword evidence="1 4" id="KW-0328">Glycosyltransferase</keyword>
<proteinExistence type="predicted"/>
<dbReference type="Proteomes" id="UP001147700">
    <property type="component" value="Unassembled WGS sequence"/>
</dbReference>
<keyword evidence="2 4" id="KW-0808">Transferase</keyword>
<dbReference type="Pfam" id="PF13692">
    <property type="entry name" value="Glyco_trans_1_4"/>
    <property type="match status" value="1"/>
</dbReference>
<evidence type="ECO:0000313" key="5">
    <source>
        <dbReference type="Proteomes" id="UP001147700"/>
    </source>
</evidence>
<comment type="caution">
    <text evidence="4">The sequence shown here is derived from an EMBL/GenBank/DDBJ whole genome shotgun (WGS) entry which is preliminary data.</text>
</comment>
<protein>
    <submittedName>
        <fullName evidence="4">Glycosyltransferase</fullName>
        <ecNumber evidence="4">2.4.-.-</ecNumber>
    </submittedName>
</protein>
<dbReference type="RefSeq" id="WP_270006389.1">
    <property type="nucleotide sequence ID" value="NZ_JAPCID010000016.1"/>
</dbReference>
<gene>
    <name evidence="4" type="ORF">OJ962_13160</name>
</gene>
<dbReference type="PANTHER" id="PTHR45947">
    <property type="entry name" value="SULFOQUINOVOSYL TRANSFERASE SQD2"/>
    <property type="match status" value="1"/>
</dbReference>
<sequence>MDVVRVLAKLEPGGAQLSALRLSVALREHGIETRLLAGEACRAGLQLAREHGFEPECLRGELGRLQWAPSRAFAAWLAPRLAGAELVHAHMFGAWWAAAQVLAPEVPLVASEHNALTWPGPPQERELRAALPRVDHFFAHGPAARATVLKAGLAPERLAPGRSPVVGLAASPRPGLPSPRIVFCGRLAPDKGPDVLARALRRVPACPPAYFVGDGPLREHLEALAPDAVFAGWQRDPAPWVAGAAVLAAPSRADAWSQSVVTAMALGTPVVAAAVEGLPAVLADGRGILVAPEDPDALAAALDDVLCGRRRPDLAAAREYALGFTPELVAEQYAAVYARVSAELRSFA</sequence>
<dbReference type="InterPro" id="IPR050194">
    <property type="entry name" value="Glycosyltransferase_grp1"/>
</dbReference>
<evidence type="ECO:0000256" key="2">
    <source>
        <dbReference type="ARBA" id="ARBA00022679"/>
    </source>
</evidence>
<dbReference type="SUPFAM" id="SSF53756">
    <property type="entry name" value="UDP-Glycosyltransferase/glycogen phosphorylase"/>
    <property type="match status" value="1"/>
</dbReference>
<evidence type="ECO:0000256" key="1">
    <source>
        <dbReference type="ARBA" id="ARBA00022676"/>
    </source>
</evidence>